<gene>
    <name evidence="5" type="primary">gpb5</name>
</gene>
<comment type="subcellular location">
    <subcellularLocation>
        <location evidence="1">Secreted</location>
    </subcellularLocation>
</comment>
<proteinExistence type="evidence at transcript level"/>
<dbReference type="GO" id="GO:0005576">
    <property type="term" value="C:extracellular region"/>
    <property type="evidence" value="ECO:0007669"/>
    <property type="project" value="UniProtKB-SubCell"/>
</dbReference>
<accession>C6SUS1</accession>
<sequence>MNTVNHFVMGNKVELPKCEELCVRGRSTSAITLFRVFICFTFAATVVESSSIERTLFLNNLMHRFSNSEQFPPTARSMQAEDLIIPQAEYDLSEKVLKRSTRSTHTDYESHPRREASGNNGFNHCDSCKLARKKTVYIPEAVEGCDRPRVVYRRCHGFCSTSEVAEVNGGFVRNHSVCAPSFTVTRRLPYNNCVDGVRRFFHVTVPVRCACMACDPRTTRCSWLY</sequence>
<dbReference type="InterPro" id="IPR006208">
    <property type="entry name" value="Glyco_hormone_CN"/>
</dbReference>
<name>C6SUS1_CIOSA</name>
<dbReference type="Pfam" id="PF00007">
    <property type="entry name" value="Cys_knot"/>
    <property type="match status" value="1"/>
</dbReference>
<keyword evidence="2" id="KW-0964">Secreted</keyword>
<feature type="domain" description="Glycoprotein hormone subunit beta" evidence="4">
    <location>
        <begin position="128"/>
        <end position="222"/>
    </location>
</feature>
<reference evidence="5" key="1">
    <citation type="journal article" date="2009" name="Endocrinology">
        <title>Distinct expression patterns of glycoprotein hormone-alpha2 and -beta5 in a basal chordate suggest independent developmental functions.</title>
        <authorList>
            <person name="Dos Santos S."/>
            <person name="Bardet C."/>
            <person name="Bertrand S."/>
            <person name="Escriva H."/>
            <person name="Habert D."/>
            <person name="Querat B."/>
        </authorList>
    </citation>
    <scope>NUCLEOTIDE SEQUENCE</scope>
</reference>
<dbReference type="AlphaFoldDB" id="C6SUS1"/>
<organism evidence="5">
    <name type="scientific">Ciona savignyi</name>
    <name type="common">Pacific transparent sea squirt</name>
    <dbReference type="NCBI Taxonomy" id="51511"/>
    <lineage>
        <taxon>Eukaryota</taxon>
        <taxon>Metazoa</taxon>
        <taxon>Chordata</taxon>
        <taxon>Tunicata</taxon>
        <taxon>Ascidiacea</taxon>
        <taxon>Phlebobranchia</taxon>
        <taxon>Cionidae</taxon>
        <taxon>Ciona</taxon>
    </lineage>
</organism>
<keyword evidence="3" id="KW-1015">Disulfide bond</keyword>
<evidence type="ECO:0000256" key="2">
    <source>
        <dbReference type="ARBA" id="ARBA00022525"/>
    </source>
</evidence>
<protein>
    <submittedName>
        <fullName evidence="5">Putative glycoprotein hormone-beta5</fullName>
    </submittedName>
</protein>
<dbReference type="InterPro" id="IPR029034">
    <property type="entry name" value="Cystine-knot_cytokine"/>
</dbReference>
<evidence type="ECO:0000256" key="3">
    <source>
        <dbReference type="ARBA" id="ARBA00023157"/>
    </source>
</evidence>
<evidence type="ECO:0000259" key="4">
    <source>
        <dbReference type="Pfam" id="PF00007"/>
    </source>
</evidence>
<dbReference type="EMBL" id="BN001270">
    <property type="protein sequence ID" value="CAR95357.1"/>
    <property type="molecule type" value="mRNA"/>
</dbReference>
<evidence type="ECO:0000313" key="5">
    <source>
        <dbReference type="EMBL" id="CAR95357.1"/>
    </source>
</evidence>
<evidence type="ECO:0000256" key="1">
    <source>
        <dbReference type="ARBA" id="ARBA00004613"/>
    </source>
</evidence>
<dbReference type="Gene3D" id="2.10.90.10">
    <property type="entry name" value="Cystine-knot cytokines"/>
    <property type="match status" value="1"/>
</dbReference>
<dbReference type="SUPFAM" id="SSF57501">
    <property type="entry name" value="Cystine-knot cytokines"/>
    <property type="match status" value="1"/>
</dbReference>